<dbReference type="PANTHER" id="PTHR22696:SF1">
    <property type="entry name" value="E3 UBIQUITIN-PROTEIN LIGASE RNF26"/>
    <property type="match status" value="1"/>
</dbReference>
<dbReference type="InterPro" id="IPR001841">
    <property type="entry name" value="Znf_RING"/>
</dbReference>
<protein>
    <recommendedName>
        <fullName evidence="4">RING-type domain-containing protein</fullName>
    </recommendedName>
</protein>
<keyword evidence="1" id="KW-0479">Metal-binding</keyword>
<feature type="domain" description="RING-type" evidence="4">
    <location>
        <begin position="659"/>
        <end position="702"/>
    </location>
</feature>
<dbReference type="AlphaFoldDB" id="A0A0D0ECW5"/>
<dbReference type="GO" id="GO:0008270">
    <property type="term" value="F:zinc ion binding"/>
    <property type="evidence" value="ECO:0007669"/>
    <property type="project" value="UniProtKB-KW"/>
</dbReference>
<dbReference type="GO" id="GO:0006511">
    <property type="term" value="P:ubiquitin-dependent protein catabolic process"/>
    <property type="evidence" value="ECO:0007669"/>
    <property type="project" value="TreeGrafter"/>
</dbReference>
<dbReference type="Proteomes" id="UP000054538">
    <property type="component" value="Unassembled WGS sequence"/>
</dbReference>
<keyword evidence="3" id="KW-0812">Transmembrane</keyword>
<evidence type="ECO:0000256" key="1">
    <source>
        <dbReference type="PROSITE-ProRule" id="PRU00175"/>
    </source>
</evidence>
<evidence type="ECO:0000256" key="2">
    <source>
        <dbReference type="SAM" id="MobiDB-lite"/>
    </source>
</evidence>
<feature type="transmembrane region" description="Helical" evidence="3">
    <location>
        <begin position="82"/>
        <end position="101"/>
    </location>
</feature>
<feature type="transmembrane region" description="Helical" evidence="3">
    <location>
        <begin position="328"/>
        <end position="346"/>
    </location>
</feature>
<dbReference type="PANTHER" id="PTHR22696">
    <property type="entry name" value="E3 UBIQUITIN-PROTEIN LIGASE RNF26"/>
    <property type="match status" value="1"/>
</dbReference>
<feature type="compositionally biased region" description="Low complexity" evidence="2">
    <location>
        <begin position="549"/>
        <end position="559"/>
    </location>
</feature>
<reference evidence="6" key="2">
    <citation type="submission" date="2015-01" db="EMBL/GenBank/DDBJ databases">
        <title>Evolutionary Origins and Diversification of the Mycorrhizal Mutualists.</title>
        <authorList>
            <consortium name="DOE Joint Genome Institute"/>
            <consortium name="Mycorrhizal Genomics Consortium"/>
            <person name="Kohler A."/>
            <person name="Kuo A."/>
            <person name="Nagy L.G."/>
            <person name="Floudas D."/>
            <person name="Copeland A."/>
            <person name="Barry K.W."/>
            <person name="Cichocki N."/>
            <person name="Veneault-Fourrey C."/>
            <person name="LaButti K."/>
            <person name="Lindquist E.A."/>
            <person name="Lipzen A."/>
            <person name="Lundell T."/>
            <person name="Morin E."/>
            <person name="Murat C."/>
            <person name="Riley R."/>
            <person name="Ohm R."/>
            <person name="Sun H."/>
            <person name="Tunlid A."/>
            <person name="Henrissat B."/>
            <person name="Grigoriev I.V."/>
            <person name="Hibbett D.S."/>
            <person name="Martin F."/>
        </authorList>
    </citation>
    <scope>NUCLEOTIDE SEQUENCE [LARGE SCALE GENOMIC DNA]</scope>
    <source>
        <strain evidence="6">Ve08.2h10</strain>
    </source>
</reference>
<dbReference type="Gene3D" id="3.30.40.10">
    <property type="entry name" value="Zinc/RING finger domain, C3HC4 (zinc finger)"/>
    <property type="match status" value="1"/>
</dbReference>
<evidence type="ECO:0000259" key="4">
    <source>
        <dbReference type="PROSITE" id="PS50089"/>
    </source>
</evidence>
<feature type="region of interest" description="Disordered" evidence="2">
    <location>
        <begin position="492"/>
        <end position="567"/>
    </location>
</feature>
<gene>
    <name evidence="5" type="ORF">PAXRUDRAFT_822029</name>
</gene>
<organism evidence="5 6">
    <name type="scientific">Paxillus rubicundulus Ve08.2h10</name>
    <dbReference type="NCBI Taxonomy" id="930991"/>
    <lineage>
        <taxon>Eukaryota</taxon>
        <taxon>Fungi</taxon>
        <taxon>Dikarya</taxon>
        <taxon>Basidiomycota</taxon>
        <taxon>Agaricomycotina</taxon>
        <taxon>Agaricomycetes</taxon>
        <taxon>Agaricomycetidae</taxon>
        <taxon>Boletales</taxon>
        <taxon>Paxilineae</taxon>
        <taxon>Paxillaceae</taxon>
        <taxon>Paxillus</taxon>
    </lineage>
</organism>
<keyword evidence="6" id="KW-1185">Reference proteome</keyword>
<dbReference type="GO" id="GO:0016567">
    <property type="term" value="P:protein ubiquitination"/>
    <property type="evidence" value="ECO:0007669"/>
    <property type="project" value="TreeGrafter"/>
</dbReference>
<dbReference type="Pfam" id="PF13920">
    <property type="entry name" value="zf-C3HC4_3"/>
    <property type="match status" value="1"/>
</dbReference>
<proteinExistence type="predicted"/>
<accession>A0A0D0ECW5</accession>
<dbReference type="STRING" id="930991.A0A0D0ECW5"/>
<evidence type="ECO:0000313" key="6">
    <source>
        <dbReference type="Proteomes" id="UP000054538"/>
    </source>
</evidence>
<dbReference type="PROSITE" id="PS50089">
    <property type="entry name" value="ZF_RING_2"/>
    <property type="match status" value="1"/>
</dbReference>
<keyword evidence="3" id="KW-0472">Membrane</keyword>
<dbReference type="GO" id="GO:0061630">
    <property type="term" value="F:ubiquitin protein ligase activity"/>
    <property type="evidence" value="ECO:0007669"/>
    <property type="project" value="TreeGrafter"/>
</dbReference>
<keyword evidence="3" id="KW-1133">Transmembrane helix</keyword>
<feature type="transmembrane region" description="Helical" evidence="3">
    <location>
        <begin position="154"/>
        <end position="172"/>
    </location>
</feature>
<evidence type="ECO:0000256" key="3">
    <source>
        <dbReference type="SAM" id="Phobius"/>
    </source>
</evidence>
<sequence length="714" mass="79347">MGLNTTTAVVHLRLAEVTSELKTQSYKLLAYPSSLLARLRNFDVLSQNSATALHSMHDPDSSDVLVARSAPPPSFTPLPGPWGFLTSGYIVGLIVMAVLMHRIQNIVVPPRHQFSHRFARPPQRHGFFQAVYRTMFPLDFSSSSVRLIMRLPSLYLVAKSLLLWTIVFVQTVDKFPCWDSSWLQSLGTWAAQREMTSLCWSTFCSVCGALCIEALTRGLEGGSRNASPFNLFGYAFLLHIYSSPMTHATKLEGVPSRPDEHVVLTIMLPLFQLAIVHCLGIKQRWSNHRLVPSTFVSLLALVHFHWVLWFSDSSYPLLNYMPCLFESILLFVTLLAIFLNVLTQVVTEGSVSRPLFGHHAVLLPRWDEDFSVALLRMGTGSLEASSVAGLGNEVGTVAALTPPTPGQTEFGTVELSRSGVSSISHTFEGYGKNRRMKTGFANEIRSVKVTSTEGDLWLDMAWYRECARLGVGVARVIKGVFELFRSIMRGKSRLRPPSSTDVPGTASPDERPQAEQEDEEDVYDRFTRGEPVSDDEYDEYEPITRSRSESSSSASSRSETGGDTAHDNRFETVGLYADLSSATSVSASASLLLAHMADNSSSPLTRQRFNRLVSGPPSNPLDNNSRDDWAEVIRARRIPASAAISTPTEDQCDETRRNCVICIVEPRQIICWPCRCLALCDDCRENLATRTSSSKHICPCCRRNVEGYSKIYIP</sequence>
<dbReference type="OrthoDB" id="66726at2759"/>
<dbReference type="EMBL" id="KN824842">
    <property type="protein sequence ID" value="KIL00081.1"/>
    <property type="molecule type" value="Genomic_DNA"/>
</dbReference>
<dbReference type="InterPro" id="IPR013083">
    <property type="entry name" value="Znf_RING/FYVE/PHD"/>
</dbReference>
<reference evidence="5 6" key="1">
    <citation type="submission" date="2014-04" db="EMBL/GenBank/DDBJ databases">
        <authorList>
            <consortium name="DOE Joint Genome Institute"/>
            <person name="Kuo A."/>
            <person name="Kohler A."/>
            <person name="Jargeat P."/>
            <person name="Nagy L.G."/>
            <person name="Floudas D."/>
            <person name="Copeland A."/>
            <person name="Barry K.W."/>
            <person name="Cichocki N."/>
            <person name="Veneault-Fourrey C."/>
            <person name="LaButti K."/>
            <person name="Lindquist E.A."/>
            <person name="Lipzen A."/>
            <person name="Lundell T."/>
            <person name="Morin E."/>
            <person name="Murat C."/>
            <person name="Sun H."/>
            <person name="Tunlid A."/>
            <person name="Henrissat B."/>
            <person name="Grigoriev I.V."/>
            <person name="Hibbett D.S."/>
            <person name="Martin F."/>
            <person name="Nordberg H.P."/>
            <person name="Cantor M.N."/>
            <person name="Hua S.X."/>
        </authorList>
    </citation>
    <scope>NUCLEOTIDE SEQUENCE [LARGE SCALE GENOMIC DNA]</scope>
    <source>
        <strain evidence="5 6">Ve08.2h10</strain>
    </source>
</reference>
<keyword evidence="1" id="KW-0862">Zinc</keyword>
<name>A0A0D0ECW5_9AGAM</name>
<feature type="compositionally biased region" description="Acidic residues" evidence="2">
    <location>
        <begin position="532"/>
        <end position="541"/>
    </location>
</feature>
<dbReference type="InParanoid" id="A0A0D0ECW5"/>
<feature type="transmembrane region" description="Helical" evidence="3">
    <location>
        <begin position="262"/>
        <end position="281"/>
    </location>
</feature>
<feature type="transmembrane region" description="Helical" evidence="3">
    <location>
        <begin position="290"/>
        <end position="308"/>
    </location>
</feature>
<keyword evidence="1" id="KW-0863">Zinc-finger</keyword>
<evidence type="ECO:0000313" key="5">
    <source>
        <dbReference type="EMBL" id="KIL00081.1"/>
    </source>
</evidence>
<dbReference type="HOGENOM" id="CLU_021856_0_0_1"/>